<dbReference type="EMBL" id="GBRH01271924">
    <property type="protein sequence ID" value="JAD25971.1"/>
    <property type="molecule type" value="Transcribed_RNA"/>
</dbReference>
<evidence type="ECO:0000256" key="1">
    <source>
        <dbReference type="SAM" id="MobiDB-lite"/>
    </source>
</evidence>
<feature type="region of interest" description="Disordered" evidence="1">
    <location>
        <begin position="1"/>
        <end position="37"/>
    </location>
</feature>
<dbReference type="AlphaFoldDB" id="A0A0A8YIY6"/>
<name>A0A0A8YIY6_ARUDO</name>
<reference evidence="2" key="1">
    <citation type="submission" date="2014-09" db="EMBL/GenBank/DDBJ databases">
        <authorList>
            <person name="Magalhaes I.L.F."/>
            <person name="Oliveira U."/>
            <person name="Santos F.R."/>
            <person name="Vidigal T.H.D.A."/>
            <person name="Brescovit A.D."/>
            <person name="Santos A.J."/>
        </authorList>
    </citation>
    <scope>NUCLEOTIDE SEQUENCE</scope>
    <source>
        <tissue evidence="2">Shoot tissue taken approximately 20 cm above the soil surface</tissue>
    </source>
</reference>
<sequence>MQIRLRRMLPSMLESPTYQPSRLGRLPRSQLGQPLPI</sequence>
<accession>A0A0A8YIY6</accession>
<evidence type="ECO:0000313" key="2">
    <source>
        <dbReference type="EMBL" id="JAD25971.1"/>
    </source>
</evidence>
<reference evidence="2" key="2">
    <citation type="journal article" date="2015" name="Data Brief">
        <title>Shoot transcriptome of the giant reed, Arundo donax.</title>
        <authorList>
            <person name="Barrero R.A."/>
            <person name="Guerrero F.D."/>
            <person name="Moolhuijzen P."/>
            <person name="Goolsby J.A."/>
            <person name="Tidwell J."/>
            <person name="Bellgard S.E."/>
            <person name="Bellgard M.I."/>
        </authorList>
    </citation>
    <scope>NUCLEOTIDE SEQUENCE</scope>
    <source>
        <tissue evidence="2">Shoot tissue taken approximately 20 cm above the soil surface</tissue>
    </source>
</reference>
<organism evidence="2">
    <name type="scientific">Arundo donax</name>
    <name type="common">Giant reed</name>
    <name type="synonym">Donax arundinaceus</name>
    <dbReference type="NCBI Taxonomy" id="35708"/>
    <lineage>
        <taxon>Eukaryota</taxon>
        <taxon>Viridiplantae</taxon>
        <taxon>Streptophyta</taxon>
        <taxon>Embryophyta</taxon>
        <taxon>Tracheophyta</taxon>
        <taxon>Spermatophyta</taxon>
        <taxon>Magnoliopsida</taxon>
        <taxon>Liliopsida</taxon>
        <taxon>Poales</taxon>
        <taxon>Poaceae</taxon>
        <taxon>PACMAD clade</taxon>
        <taxon>Arundinoideae</taxon>
        <taxon>Arundineae</taxon>
        <taxon>Arundo</taxon>
    </lineage>
</organism>
<protein>
    <submittedName>
        <fullName evidence="2">Sfp1</fullName>
    </submittedName>
</protein>
<proteinExistence type="predicted"/>